<accession>A0A074TEN3</accession>
<organism evidence="2 3">
    <name type="scientific">Thioclava dalianensis</name>
    <dbReference type="NCBI Taxonomy" id="1185766"/>
    <lineage>
        <taxon>Bacteria</taxon>
        <taxon>Pseudomonadati</taxon>
        <taxon>Pseudomonadota</taxon>
        <taxon>Alphaproteobacteria</taxon>
        <taxon>Rhodobacterales</taxon>
        <taxon>Paracoccaceae</taxon>
        <taxon>Thioclava</taxon>
    </lineage>
</organism>
<dbReference type="STRING" id="1185766.SAMN05216224_106142"/>
<name>A0A074TEN3_9RHOB</name>
<dbReference type="eggNOG" id="ENOG50340DQ">
    <property type="taxonomic scope" value="Bacteria"/>
</dbReference>
<protein>
    <recommendedName>
        <fullName evidence="1">Glycosyltransferase 2-like domain-containing protein</fullName>
    </recommendedName>
</protein>
<reference evidence="2 3" key="1">
    <citation type="submission" date="2014-03" db="EMBL/GenBank/DDBJ databases">
        <title>The draft genome sequence of Thioclava dalianensis DLFJ1-1.</title>
        <authorList>
            <person name="Lai Q."/>
            <person name="Shao Z."/>
        </authorList>
    </citation>
    <scope>NUCLEOTIDE SEQUENCE [LARGE SCALE GENOMIC DNA]</scope>
    <source>
        <strain evidence="2 3">DLFJ1-1</strain>
    </source>
</reference>
<dbReference type="Gene3D" id="3.90.550.10">
    <property type="entry name" value="Spore Coat Polysaccharide Biosynthesis Protein SpsA, Chain A"/>
    <property type="match status" value="1"/>
</dbReference>
<dbReference type="OrthoDB" id="8455951at2"/>
<dbReference type="RefSeq" id="WP_038065101.1">
    <property type="nucleotide sequence ID" value="NZ_FOVB01000006.1"/>
</dbReference>
<proteinExistence type="predicted"/>
<dbReference type="Pfam" id="PF00535">
    <property type="entry name" value="Glycos_transf_2"/>
    <property type="match status" value="1"/>
</dbReference>
<evidence type="ECO:0000259" key="1">
    <source>
        <dbReference type="Pfam" id="PF00535"/>
    </source>
</evidence>
<gene>
    <name evidence="2" type="ORF">DL1_20150</name>
</gene>
<dbReference type="InterPro" id="IPR029044">
    <property type="entry name" value="Nucleotide-diphossugar_trans"/>
</dbReference>
<keyword evidence="3" id="KW-1185">Reference proteome</keyword>
<dbReference type="AlphaFoldDB" id="A0A074TEN3"/>
<feature type="domain" description="Glycosyltransferase 2-like" evidence="1">
    <location>
        <begin position="31"/>
        <end position="116"/>
    </location>
</feature>
<sequence>MALSDAPANATEPAPLAEASTSDLPRYAALIRAYDCAPVLRYAIQKLQSQTHPPAEILIVDSSNNPETSAKFAALGARVVLYPDEPFNYSKAINVGVAANPHPYTFIISSHVLLDDPGMIAAGFEALRARALEIVYWGPRPFSEPEAILTEIDTRRFNGGNGLSNSAAMVPTQLLRARVFRPEVFSAEDQEWSRYYFSHVGKAMLRVESPKFFYLNPNHGMNWSMAKVLNEELAIGHFVNRRLIMPDRIAARFLRGILATLRRRPDRARLHFGVARDLFWANFRQPTRNSRYF</sequence>
<dbReference type="InterPro" id="IPR001173">
    <property type="entry name" value="Glyco_trans_2-like"/>
</dbReference>
<dbReference type="Proteomes" id="UP000027725">
    <property type="component" value="Unassembled WGS sequence"/>
</dbReference>
<dbReference type="SUPFAM" id="SSF53448">
    <property type="entry name" value="Nucleotide-diphospho-sugar transferases"/>
    <property type="match status" value="1"/>
</dbReference>
<evidence type="ECO:0000313" key="2">
    <source>
        <dbReference type="EMBL" id="KEP70134.1"/>
    </source>
</evidence>
<comment type="caution">
    <text evidence="2">The sequence shown here is derived from an EMBL/GenBank/DDBJ whole genome shotgun (WGS) entry which is preliminary data.</text>
</comment>
<dbReference type="CDD" id="cd00761">
    <property type="entry name" value="Glyco_tranf_GTA_type"/>
    <property type="match status" value="1"/>
</dbReference>
<dbReference type="EMBL" id="JHEH01000008">
    <property type="protein sequence ID" value="KEP70134.1"/>
    <property type="molecule type" value="Genomic_DNA"/>
</dbReference>
<evidence type="ECO:0000313" key="3">
    <source>
        <dbReference type="Proteomes" id="UP000027725"/>
    </source>
</evidence>